<evidence type="ECO:0008006" key="4">
    <source>
        <dbReference type="Google" id="ProtNLM"/>
    </source>
</evidence>
<proteinExistence type="predicted"/>
<keyword evidence="1" id="KW-1133">Transmembrane helix</keyword>
<evidence type="ECO:0000313" key="3">
    <source>
        <dbReference type="Proteomes" id="UP000607653"/>
    </source>
</evidence>
<evidence type="ECO:0000313" key="2">
    <source>
        <dbReference type="EMBL" id="DAD36193.1"/>
    </source>
</evidence>
<dbReference type="Proteomes" id="UP000607653">
    <property type="component" value="Unassembled WGS sequence"/>
</dbReference>
<keyword evidence="1" id="KW-0812">Transmembrane</keyword>
<accession>A0A822YVP7</accession>
<reference evidence="2 3" key="1">
    <citation type="journal article" date="2020" name="Mol. Biol. Evol.">
        <title>Distinct Expression and Methylation Patterns for Genes with Different Fates following a Single Whole-Genome Duplication in Flowering Plants.</title>
        <authorList>
            <person name="Shi T."/>
            <person name="Rahmani R.S."/>
            <person name="Gugger P.F."/>
            <person name="Wang M."/>
            <person name="Li H."/>
            <person name="Zhang Y."/>
            <person name="Li Z."/>
            <person name="Wang Q."/>
            <person name="Van de Peer Y."/>
            <person name="Marchal K."/>
            <person name="Chen J."/>
        </authorList>
    </citation>
    <scope>NUCLEOTIDE SEQUENCE [LARGE SCALE GENOMIC DNA]</scope>
    <source>
        <tissue evidence="2">Leaf</tissue>
    </source>
</reference>
<feature type="transmembrane region" description="Helical" evidence="1">
    <location>
        <begin position="40"/>
        <end position="62"/>
    </location>
</feature>
<keyword evidence="3" id="KW-1185">Reference proteome</keyword>
<sequence length="88" mass="10581">MAEIVGPRVYSCYNCRNHVSLHDDVISKAFQVKLLHWFSFYYKFLTIRCLMIFLEFSMFIALFSLGSYILFDIKFFDLITVLAWFRQT</sequence>
<comment type="caution">
    <text evidence="2">The sequence shown here is derived from an EMBL/GenBank/DDBJ whole genome shotgun (WGS) entry which is preliminary data.</text>
</comment>
<dbReference type="EMBL" id="DUZY01000004">
    <property type="protein sequence ID" value="DAD36193.1"/>
    <property type="molecule type" value="Genomic_DNA"/>
</dbReference>
<name>A0A822YVP7_NELNU</name>
<evidence type="ECO:0000256" key="1">
    <source>
        <dbReference type="SAM" id="Phobius"/>
    </source>
</evidence>
<keyword evidence="1" id="KW-0472">Membrane</keyword>
<protein>
    <recommendedName>
        <fullName evidence="4">Yippee domain-containing protein</fullName>
    </recommendedName>
</protein>
<gene>
    <name evidence="2" type="ORF">HUJ06_006833</name>
</gene>
<organism evidence="2 3">
    <name type="scientific">Nelumbo nucifera</name>
    <name type="common">Sacred lotus</name>
    <dbReference type="NCBI Taxonomy" id="4432"/>
    <lineage>
        <taxon>Eukaryota</taxon>
        <taxon>Viridiplantae</taxon>
        <taxon>Streptophyta</taxon>
        <taxon>Embryophyta</taxon>
        <taxon>Tracheophyta</taxon>
        <taxon>Spermatophyta</taxon>
        <taxon>Magnoliopsida</taxon>
        <taxon>Proteales</taxon>
        <taxon>Nelumbonaceae</taxon>
        <taxon>Nelumbo</taxon>
    </lineage>
</organism>
<dbReference type="AlphaFoldDB" id="A0A822YVP7"/>